<comment type="similarity">
    <text evidence="5 15">Belongs to the aspartokinase family.</text>
</comment>
<comment type="function">
    <text evidence="1">Catalyzes the phosphorylation of the beta-carboxyl group of aspartic acid with ATP to yield 4-phospho-L-aspartate, which is involved in the branched biosynthetic pathway leading to the biosynthesis of amino acids threonine, isoleucine and methionine.</text>
</comment>
<keyword evidence="19" id="KW-1185">Reference proteome</keyword>
<sequence length="413" mass="44824">MEIVVQKFGGTSVDSRSSQEKIAKIVIDQKNKGAFPVLVVSAMGRSGAPYATDTLRDLVTKTANEVPSRELDLIMSCGEIISCVVLSTLLNSMGVKAKAFSGGQSGIITDKNFGSANVIDFRSEMLLQSIENGIVPVVAGFQGITEDGEITTLGRGGSDITAVILGAGLRAERVEIYTDVDGIMTADPRILSEARMIEYITYEEVFQLSNEGAKVIHPKAVEIAMRYNIPVVIKNLNGSLPGTLITSFKDRDAIMSGYKKSKIITGIAHTMNVSQIVIKMSEEDKLLEEKIFRKLADEHISIDLINLFPDLKVFTVNKDCIGKSVAILKDFGVDYKVNEDCAKVSVVGVGMRGVPGVMAKIIEALYEEGIDILQTSDSHTTISVLIKKDLLAKAVSALHRKFELGKREEEVFG</sequence>
<keyword evidence="9 15" id="KW-0418">Kinase</keyword>
<dbReference type="GO" id="GO:0005829">
    <property type="term" value="C:cytosol"/>
    <property type="evidence" value="ECO:0007669"/>
    <property type="project" value="TreeGrafter"/>
</dbReference>
<evidence type="ECO:0000256" key="8">
    <source>
        <dbReference type="ARBA" id="ARBA00022741"/>
    </source>
</evidence>
<dbReference type="RefSeq" id="WP_206707293.1">
    <property type="nucleotide sequence ID" value="NZ_CP059066.1"/>
</dbReference>
<evidence type="ECO:0000256" key="14">
    <source>
        <dbReference type="PIRSR" id="PIRSR000726-1"/>
    </source>
</evidence>
<dbReference type="UniPathway" id="UPA00051">
    <property type="reaction ID" value="UER00462"/>
</dbReference>
<evidence type="ECO:0000313" key="18">
    <source>
        <dbReference type="EMBL" id="QSQ09964.1"/>
    </source>
</evidence>
<dbReference type="NCBIfam" id="NF006068">
    <property type="entry name" value="PRK08210.1"/>
    <property type="match status" value="1"/>
</dbReference>
<evidence type="ECO:0000256" key="9">
    <source>
        <dbReference type="ARBA" id="ARBA00022777"/>
    </source>
</evidence>
<comment type="catalytic activity">
    <reaction evidence="13 15">
        <text>L-aspartate + ATP = 4-phospho-L-aspartate + ADP</text>
        <dbReference type="Rhea" id="RHEA:23776"/>
        <dbReference type="ChEBI" id="CHEBI:29991"/>
        <dbReference type="ChEBI" id="CHEBI:30616"/>
        <dbReference type="ChEBI" id="CHEBI:57535"/>
        <dbReference type="ChEBI" id="CHEBI:456216"/>
        <dbReference type="EC" id="2.7.2.4"/>
    </reaction>
</comment>
<evidence type="ECO:0000256" key="4">
    <source>
        <dbReference type="ARBA" id="ARBA00005139"/>
    </source>
</evidence>
<feature type="binding site" evidence="14">
    <location>
        <position position="52"/>
    </location>
    <ligand>
        <name>substrate</name>
    </ligand>
</feature>
<evidence type="ECO:0000256" key="7">
    <source>
        <dbReference type="ARBA" id="ARBA00022679"/>
    </source>
</evidence>
<dbReference type="Pfam" id="PF13840">
    <property type="entry name" value="ACT_7"/>
    <property type="match status" value="1"/>
</dbReference>
<evidence type="ECO:0000256" key="5">
    <source>
        <dbReference type="ARBA" id="ARBA00010122"/>
    </source>
</evidence>
<evidence type="ECO:0000256" key="13">
    <source>
        <dbReference type="ARBA" id="ARBA00047872"/>
    </source>
</evidence>
<evidence type="ECO:0000313" key="19">
    <source>
        <dbReference type="Proteomes" id="UP000662904"/>
    </source>
</evidence>
<dbReference type="InterPro" id="IPR036393">
    <property type="entry name" value="AceGlu_kinase-like_sf"/>
</dbReference>
<protein>
    <recommendedName>
        <fullName evidence="15">Aspartokinase</fullName>
        <ecNumber evidence="15">2.7.2.4</ecNumber>
    </recommendedName>
</protein>
<keyword evidence="10 14" id="KW-0067">ATP-binding</keyword>
<dbReference type="NCBIfam" id="TIGR00656">
    <property type="entry name" value="asp_kin_monofn"/>
    <property type="match status" value="1"/>
</dbReference>
<dbReference type="InterPro" id="IPR002912">
    <property type="entry name" value="ACT_dom"/>
</dbReference>
<dbReference type="InterPro" id="IPR027795">
    <property type="entry name" value="CASTOR_ACT_dom"/>
</dbReference>
<dbReference type="PANTHER" id="PTHR21499:SF3">
    <property type="entry name" value="ASPARTOKINASE"/>
    <property type="match status" value="1"/>
</dbReference>
<dbReference type="EC" id="2.7.2.4" evidence="15"/>
<dbReference type="AlphaFoldDB" id="A0A8A0RPV2"/>
<comment type="pathway">
    <text evidence="4 16">Amino-acid biosynthesis; L-threonine biosynthesis; L-threonine from L-aspartate: step 1/5.</text>
</comment>
<reference evidence="18" key="1">
    <citation type="submission" date="2020-07" db="EMBL/GenBank/DDBJ databases">
        <title>Koleobacter methoxysyntrophicus gen. nov., sp. nov., a novel anaerobic bacterium isolated from deep subsurface oil field and proposal of Koleobacterales ord. nov. in the phylum Firmicutes.</title>
        <authorList>
            <person name="Sakamoto S."/>
            <person name="Tamaki H."/>
        </authorList>
    </citation>
    <scope>NUCLEOTIDE SEQUENCE</scope>
    <source>
        <strain evidence="18">NRmbB1</strain>
    </source>
</reference>
<feature type="domain" description="ACT" evidence="17">
    <location>
        <begin position="346"/>
        <end position="413"/>
    </location>
</feature>
<dbReference type="InterPro" id="IPR001341">
    <property type="entry name" value="Asp_kinase"/>
</dbReference>
<evidence type="ECO:0000256" key="11">
    <source>
        <dbReference type="ARBA" id="ARBA00022915"/>
    </source>
</evidence>
<feature type="binding site" evidence="14">
    <location>
        <begin position="214"/>
        <end position="215"/>
    </location>
    <ligand>
        <name>ATP</name>
        <dbReference type="ChEBI" id="CHEBI:30616"/>
    </ligand>
</feature>
<dbReference type="InterPro" id="IPR005260">
    <property type="entry name" value="Asp_kin_monofn"/>
</dbReference>
<name>A0A8A0RPV2_9FIRM</name>
<evidence type="ECO:0000256" key="6">
    <source>
        <dbReference type="ARBA" id="ARBA00022605"/>
    </source>
</evidence>
<dbReference type="PROSITE" id="PS00324">
    <property type="entry name" value="ASPARTOKINASE"/>
    <property type="match status" value="1"/>
</dbReference>
<dbReference type="NCBIfam" id="TIGR00657">
    <property type="entry name" value="asp_kinases"/>
    <property type="match status" value="1"/>
</dbReference>
<dbReference type="PROSITE" id="PS51671">
    <property type="entry name" value="ACT"/>
    <property type="match status" value="1"/>
</dbReference>
<keyword evidence="8 14" id="KW-0547">Nucleotide-binding</keyword>
<dbReference type="Pfam" id="PF00696">
    <property type="entry name" value="AA_kinase"/>
    <property type="match status" value="1"/>
</dbReference>
<dbReference type="UniPathway" id="UPA00050">
    <property type="reaction ID" value="UER00461"/>
</dbReference>
<dbReference type="GO" id="GO:0019877">
    <property type="term" value="P:diaminopimelate biosynthetic process"/>
    <property type="evidence" value="ECO:0007669"/>
    <property type="project" value="UniProtKB-KW"/>
</dbReference>
<dbReference type="InterPro" id="IPR018042">
    <property type="entry name" value="Aspartate_kinase_CS"/>
</dbReference>
<feature type="binding site" evidence="14">
    <location>
        <begin position="178"/>
        <end position="179"/>
    </location>
    <ligand>
        <name>ATP</name>
        <dbReference type="ChEBI" id="CHEBI:30616"/>
    </ligand>
</feature>
<proteinExistence type="inferred from homology"/>
<feature type="binding site" evidence="14">
    <location>
        <begin position="7"/>
        <end position="10"/>
    </location>
    <ligand>
        <name>ATP</name>
        <dbReference type="ChEBI" id="CHEBI:30616"/>
    </ligand>
</feature>
<dbReference type="SUPFAM" id="SSF53633">
    <property type="entry name" value="Carbamate kinase-like"/>
    <property type="match status" value="1"/>
</dbReference>
<evidence type="ECO:0000256" key="3">
    <source>
        <dbReference type="ARBA" id="ARBA00004986"/>
    </source>
</evidence>
<organism evidence="18 19">
    <name type="scientific">Koleobacter methoxysyntrophicus</name>
    <dbReference type="NCBI Taxonomy" id="2751313"/>
    <lineage>
        <taxon>Bacteria</taxon>
        <taxon>Bacillati</taxon>
        <taxon>Bacillota</taxon>
        <taxon>Clostridia</taxon>
        <taxon>Koleobacterales</taxon>
        <taxon>Koleobacteraceae</taxon>
        <taxon>Koleobacter</taxon>
    </lineage>
</organism>
<dbReference type="UniPathway" id="UPA00034">
    <property type="reaction ID" value="UER00015"/>
</dbReference>
<dbReference type="GO" id="GO:0009090">
    <property type="term" value="P:homoserine biosynthetic process"/>
    <property type="evidence" value="ECO:0007669"/>
    <property type="project" value="TreeGrafter"/>
</dbReference>
<evidence type="ECO:0000256" key="12">
    <source>
        <dbReference type="ARBA" id="ARBA00023154"/>
    </source>
</evidence>
<evidence type="ECO:0000256" key="15">
    <source>
        <dbReference type="RuleBase" id="RU003448"/>
    </source>
</evidence>
<evidence type="ECO:0000259" key="17">
    <source>
        <dbReference type="PROSITE" id="PS51671"/>
    </source>
</evidence>
<dbReference type="Proteomes" id="UP000662904">
    <property type="component" value="Chromosome"/>
</dbReference>
<dbReference type="GO" id="GO:0009089">
    <property type="term" value="P:lysine biosynthetic process via diaminopimelate"/>
    <property type="evidence" value="ECO:0007669"/>
    <property type="project" value="UniProtKB-UniPathway"/>
</dbReference>
<dbReference type="PANTHER" id="PTHR21499">
    <property type="entry name" value="ASPARTATE KINASE"/>
    <property type="match status" value="1"/>
</dbReference>
<dbReference type="GO" id="GO:0009088">
    <property type="term" value="P:threonine biosynthetic process"/>
    <property type="evidence" value="ECO:0007669"/>
    <property type="project" value="UniProtKB-UniPathway"/>
</dbReference>
<dbReference type="GO" id="GO:0005524">
    <property type="term" value="F:ATP binding"/>
    <property type="evidence" value="ECO:0007669"/>
    <property type="project" value="UniProtKB-KW"/>
</dbReference>
<keyword evidence="7 15" id="KW-0808">Transferase</keyword>
<feature type="binding site" evidence="14">
    <location>
        <position position="79"/>
    </location>
    <ligand>
        <name>substrate</name>
    </ligand>
</feature>
<accession>A0A8A0RPV2</accession>
<dbReference type="GO" id="GO:0004072">
    <property type="term" value="F:aspartate kinase activity"/>
    <property type="evidence" value="ECO:0007669"/>
    <property type="project" value="UniProtKB-EC"/>
</dbReference>
<dbReference type="SUPFAM" id="SSF55021">
    <property type="entry name" value="ACT-like"/>
    <property type="match status" value="2"/>
</dbReference>
<dbReference type="Gene3D" id="3.30.2130.10">
    <property type="entry name" value="VC0802-like"/>
    <property type="match status" value="1"/>
</dbReference>
<evidence type="ECO:0000256" key="16">
    <source>
        <dbReference type="RuleBase" id="RU004249"/>
    </source>
</evidence>
<comment type="pathway">
    <text evidence="2 16">Amino-acid biosynthesis; L-lysine biosynthesis via DAP pathway; (S)-tetrahydrodipicolinate from L-aspartate: step 1/4.</text>
</comment>
<keyword evidence="11" id="KW-0220">Diaminopimelate biosynthesis</keyword>
<evidence type="ECO:0000256" key="2">
    <source>
        <dbReference type="ARBA" id="ARBA00004766"/>
    </source>
</evidence>
<dbReference type="KEGG" id="kme:H0A61_02356"/>
<feature type="binding site" evidence="14">
    <location>
        <position position="189"/>
    </location>
    <ligand>
        <name>ATP</name>
        <dbReference type="ChEBI" id="CHEBI:30616"/>
    </ligand>
</feature>
<dbReference type="EMBL" id="CP059066">
    <property type="protein sequence ID" value="QSQ09964.1"/>
    <property type="molecule type" value="Genomic_DNA"/>
</dbReference>
<evidence type="ECO:0000256" key="1">
    <source>
        <dbReference type="ARBA" id="ARBA00003121"/>
    </source>
</evidence>
<keyword evidence="6 16" id="KW-0028">Amino-acid biosynthesis</keyword>
<evidence type="ECO:0000256" key="10">
    <source>
        <dbReference type="ARBA" id="ARBA00022840"/>
    </source>
</evidence>
<dbReference type="PIRSF" id="PIRSF000726">
    <property type="entry name" value="Asp_kin"/>
    <property type="match status" value="1"/>
</dbReference>
<keyword evidence="12" id="KW-0457">Lysine biosynthesis</keyword>
<dbReference type="InterPro" id="IPR045865">
    <property type="entry name" value="ACT-like_dom_sf"/>
</dbReference>
<dbReference type="Gene3D" id="3.40.1160.10">
    <property type="entry name" value="Acetylglutamate kinase-like"/>
    <property type="match status" value="1"/>
</dbReference>
<gene>
    <name evidence="18" type="primary">ask</name>
    <name evidence="18" type="ORF">H0A61_02356</name>
</gene>
<comment type="pathway">
    <text evidence="3 16">Amino-acid biosynthesis; L-methionine biosynthesis via de novo pathway; L-homoserine from L-aspartate: step 1/3.</text>
</comment>
<dbReference type="InterPro" id="IPR001048">
    <property type="entry name" value="Asp/Glu/Uridylate_kinase"/>
</dbReference>